<dbReference type="AlphaFoldDB" id="X1MPF6"/>
<gene>
    <name evidence="2" type="ORF">S06H3_49155</name>
</gene>
<organism evidence="2">
    <name type="scientific">marine sediment metagenome</name>
    <dbReference type="NCBI Taxonomy" id="412755"/>
    <lineage>
        <taxon>unclassified sequences</taxon>
        <taxon>metagenomes</taxon>
        <taxon>ecological metagenomes</taxon>
    </lineage>
</organism>
<feature type="region of interest" description="Disordered" evidence="1">
    <location>
        <begin position="1"/>
        <end position="33"/>
    </location>
</feature>
<accession>X1MPF6</accession>
<reference evidence="2" key="1">
    <citation type="journal article" date="2014" name="Front. Microbiol.">
        <title>High frequency of phylogenetically diverse reductive dehalogenase-homologous genes in deep subseafloor sedimentary metagenomes.</title>
        <authorList>
            <person name="Kawai M."/>
            <person name="Futagami T."/>
            <person name="Toyoda A."/>
            <person name="Takaki Y."/>
            <person name="Nishi S."/>
            <person name="Hori S."/>
            <person name="Arai W."/>
            <person name="Tsubouchi T."/>
            <person name="Morono Y."/>
            <person name="Uchiyama I."/>
            <person name="Ito T."/>
            <person name="Fujiyama A."/>
            <person name="Inagaki F."/>
            <person name="Takami H."/>
        </authorList>
    </citation>
    <scope>NUCLEOTIDE SEQUENCE</scope>
    <source>
        <strain evidence="2">Expedition CK06-06</strain>
    </source>
</reference>
<protein>
    <submittedName>
        <fullName evidence="2">Uncharacterized protein</fullName>
    </submittedName>
</protein>
<feature type="non-terminal residue" evidence="2">
    <location>
        <position position="1"/>
    </location>
</feature>
<proteinExistence type="predicted"/>
<evidence type="ECO:0000313" key="2">
    <source>
        <dbReference type="EMBL" id="GAI33507.1"/>
    </source>
</evidence>
<dbReference type="EMBL" id="BARV01031023">
    <property type="protein sequence ID" value="GAI33507.1"/>
    <property type="molecule type" value="Genomic_DNA"/>
</dbReference>
<name>X1MPF6_9ZZZZ</name>
<comment type="caution">
    <text evidence="2">The sequence shown here is derived from an EMBL/GenBank/DDBJ whole genome shotgun (WGS) entry which is preliminary data.</text>
</comment>
<evidence type="ECO:0000256" key="1">
    <source>
        <dbReference type="SAM" id="MobiDB-lite"/>
    </source>
</evidence>
<sequence length="33" mass="3588">VATTGRPTAIASRRAFDNPSETDGRTNRSAVRR</sequence>